<keyword evidence="5" id="KW-0540">Nuclease</keyword>
<feature type="region of interest" description="Disordered" evidence="10">
    <location>
        <begin position="926"/>
        <end position="1001"/>
    </location>
</feature>
<accession>A0A0J7KDT3</accession>
<evidence type="ECO:0000259" key="11">
    <source>
        <dbReference type="PROSITE" id="PS50878"/>
    </source>
</evidence>
<dbReference type="EC" id="2.7.7.49" evidence="1"/>
<dbReference type="Pfam" id="PF17919">
    <property type="entry name" value="RT_RNaseH_2"/>
    <property type="match status" value="1"/>
</dbReference>
<protein>
    <recommendedName>
        <fullName evidence="1">RNA-directed DNA polymerase</fullName>
        <ecNumber evidence="1">2.7.7.49</ecNumber>
    </recommendedName>
</protein>
<sequence length="1001" mass="112813">MITITLNLGLRRAYTWRFVVADVSKPIIGADFLAFYGLLVDIRGRRLLDQLTSLTTKGHIATCDIPSIKTITGTSVYHEQLQQFPEITRPGGAPFEPKHATRHHIRTSPGPPVASKPRRLPTEKLHAARKEFEAMIRCGTARPSESCWASPLHMVPKKASDEWRPCGDYRGLNARTLPDRYPVRHIEDFAQALRGKNIFSTIDLVRAYNQIPVAPEDIEKTAITTPFGLFEFPFMSFGLRNAAQTFQRFIDEVLRGLDFCYAYIDDILVASTSEHEHLRHLEIVYERLRKYGVVVNQTKCVFGQPAVKFLGYRVSAEGTQPLPEKVEAIRNYPRPTTAKHLRQFLGMLNFYRRFIPKAARLQAPLNDLLQGNIKGKTPVNWTTSTQIAFDACKESIAQAALLAHPKPSAPLAIVSDASDFTVGAVLQQRIGDSWEPLAFFSKKLNGAQKKYGAYDRELLAIYLAVKHFRHMVEARTFIIYTDHKPITFAFRQKADKCSPRQCRHLDFIGQFSTDIRHVSGKDNIVADALSRIEEIATAVDYEALATSQETDDELKIYLDGNSALQLRKVQLPGTPISVYCDVSTAAARPFVTKPFRRAAFESVHQLAHPGIKATVRLVTQRFVWPSIKTDCRRWARSCVECQRSKITRHVSAPCGTFTPPSSRFEHVHLDLIIMPNSEGYRYCLTCIDRFSRWPEVIPLMDQEAVTVARAFYEGWIARFGTPLRITTDQGRQFESQLFRQLSALYGVAHLKTTAYHPAANGMIERLHRQLKAAIKCHESDQWTKVLPTVLLGIRAAWREDLGATTADLLYGETIRLPGEFLASRASPEDDAAEYVKDLRQHFRRLRPTNGARHGERRTFVFKDLGTTDQVFVRHDAPGGPLQQPYDGPYKVISRKSKTFVIHIRGRDVTVSVDRLKPAYIIAEDEAPAMSSTLQNEHRLESSPESSPPQQSSAPAEPDGPANSARSADPPPTQEPTETASRHATRSGRRVRFPDRLQGGFS</sequence>
<evidence type="ECO:0000256" key="5">
    <source>
        <dbReference type="ARBA" id="ARBA00022722"/>
    </source>
</evidence>
<keyword evidence="2" id="KW-0645">Protease</keyword>
<dbReference type="PROSITE" id="PS50878">
    <property type="entry name" value="RT_POL"/>
    <property type="match status" value="1"/>
</dbReference>
<keyword evidence="8" id="KW-0695">RNA-directed DNA polymerase</keyword>
<dbReference type="GO" id="GO:0003964">
    <property type="term" value="F:RNA-directed DNA polymerase activity"/>
    <property type="evidence" value="ECO:0007669"/>
    <property type="project" value="UniProtKB-KW"/>
</dbReference>
<dbReference type="InterPro" id="IPR041577">
    <property type="entry name" value="RT_RNaseH_2"/>
</dbReference>
<evidence type="ECO:0000256" key="2">
    <source>
        <dbReference type="ARBA" id="ARBA00022670"/>
    </source>
</evidence>
<keyword evidence="6" id="KW-0255">Endonuclease</keyword>
<dbReference type="InterPro" id="IPR043128">
    <property type="entry name" value="Rev_trsase/Diguanyl_cyclase"/>
</dbReference>
<dbReference type="PaxDb" id="67767-A0A0J7KDT3"/>
<dbReference type="InterPro" id="IPR001584">
    <property type="entry name" value="Integrase_cat-core"/>
</dbReference>
<reference evidence="13 14" key="1">
    <citation type="submission" date="2015-04" db="EMBL/GenBank/DDBJ databases">
        <title>Lasius niger genome sequencing.</title>
        <authorList>
            <person name="Konorov E.A."/>
            <person name="Nikitin M.A."/>
            <person name="Kirill M.V."/>
            <person name="Chang P."/>
        </authorList>
    </citation>
    <scope>NUCLEOTIDE SEQUENCE [LARGE SCALE GENOMIC DNA]</scope>
    <source>
        <tissue evidence="13">Whole</tissue>
    </source>
</reference>
<organism evidence="13 14">
    <name type="scientific">Lasius niger</name>
    <name type="common">Black garden ant</name>
    <dbReference type="NCBI Taxonomy" id="67767"/>
    <lineage>
        <taxon>Eukaryota</taxon>
        <taxon>Metazoa</taxon>
        <taxon>Ecdysozoa</taxon>
        <taxon>Arthropoda</taxon>
        <taxon>Hexapoda</taxon>
        <taxon>Insecta</taxon>
        <taxon>Pterygota</taxon>
        <taxon>Neoptera</taxon>
        <taxon>Endopterygota</taxon>
        <taxon>Hymenoptera</taxon>
        <taxon>Apocrita</taxon>
        <taxon>Aculeata</taxon>
        <taxon>Formicoidea</taxon>
        <taxon>Formicidae</taxon>
        <taxon>Formicinae</taxon>
        <taxon>Lasius</taxon>
        <taxon>Lasius</taxon>
    </lineage>
</organism>
<feature type="region of interest" description="Disordered" evidence="10">
    <location>
        <begin position="99"/>
        <end position="119"/>
    </location>
</feature>
<dbReference type="GO" id="GO:0006508">
    <property type="term" value="P:proteolysis"/>
    <property type="evidence" value="ECO:0007669"/>
    <property type="project" value="UniProtKB-KW"/>
</dbReference>
<evidence type="ECO:0000313" key="13">
    <source>
        <dbReference type="EMBL" id="KMQ88359.1"/>
    </source>
</evidence>
<dbReference type="InterPro" id="IPR036397">
    <property type="entry name" value="RNaseH_sf"/>
</dbReference>
<dbReference type="FunFam" id="3.30.70.270:FF:000026">
    <property type="entry name" value="Transposon Ty3-G Gag-Pol polyprotein"/>
    <property type="match status" value="1"/>
</dbReference>
<proteinExistence type="predicted"/>
<evidence type="ECO:0000256" key="9">
    <source>
        <dbReference type="ARBA" id="ARBA00023268"/>
    </source>
</evidence>
<evidence type="ECO:0000313" key="14">
    <source>
        <dbReference type="Proteomes" id="UP000036403"/>
    </source>
</evidence>
<dbReference type="GO" id="GO:0042575">
    <property type="term" value="C:DNA polymerase complex"/>
    <property type="evidence" value="ECO:0007669"/>
    <property type="project" value="UniProtKB-ARBA"/>
</dbReference>
<gene>
    <name evidence="13" type="ORF">RF55_12178</name>
</gene>
<feature type="domain" description="Reverse transcriptase" evidence="11">
    <location>
        <begin position="136"/>
        <end position="314"/>
    </location>
</feature>
<dbReference type="FunFam" id="3.30.420.10:FF:000032">
    <property type="entry name" value="Retrovirus-related Pol polyprotein from transposon 297-like Protein"/>
    <property type="match status" value="1"/>
</dbReference>
<evidence type="ECO:0000256" key="6">
    <source>
        <dbReference type="ARBA" id="ARBA00022759"/>
    </source>
</evidence>
<dbReference type="Pfam" id="PF00665">
    <property type="entry name" value="rve"/>
    <property type="match status" value="1"/>
</dbReference>
<dbReference type="InterPro" id="IPR043502">
    <property type="entry name" value="DNA/RNA_pol_sf"/>
</dbReference>
<dbReference type="OrthoDB" id="422540at2759"/>
<dbReference type="PANTHER" id="PTHR37984:SF5">
    <property type="entry name" value="PROTEIN NYNRIN-LIKE"/>
    <property type="match status" value="1"/>
</dbReference>
<dbReference type="PANTHER" id="PTHR37984">
    <property type="entry name" value="PROTEIN CBG26694"/>
    <property type="match status" value="1"/>
</dbReference>
<dbReference type="Pfam" id="PF00078">
    <property type="entry name" value="RVT_1"/>
    <property type="match status" value="1"/>
</dbReference>
<name>A0A0J7KDT3_LASNI</name>
<dbReference type="InterPro" id="IPR000477">
    <property type="entry name" value="RT_dom"/>
</dbReference>
<keyword evidence="3" id="KW-0808">Transferase</keyword>
<keyword evidence="9" id="KW-0511">Multifunctional enzyme</keyword>
<dbReference type="FunFam" id="3.30.70.270:FF:000164">
    <property type="match status" value="1"/>
</dbReference>
<comment type="caution">
    <text evidence="13">The sequence shown here is derived from an EMBL/GenBank/DDBJ whole genome shotgun (WGS) entry which is preliminary data.</text>
</comment>
<dbReference type="InterPro" id="IPR041588">
    <property type="entry name" value="Integrase_H2C2"/>
</dbReference>
<dbReference type="FunFam" id="3.10.20.370:FF:000001">
    <property type="entry name" value="Retrovirus-related Pol polyprotein from transposon 17.6-like protein"/>
    <property type="match status" value="1"/>
</dbReference>
<dbReference type="SUPFAM" id="SSF56672">
    <property type="entry name" value="DNA/RNA polymerases"/>
    <property type="match status" value="1"/>
</dbReference>
<keyword evidence="4" id="KW-0548">Nucleotidyltransferase</keyword>
<dbReference type="PROSITE" id="PS50994">
    <property type="entry name" value="INTEGRASE"/>
    <property type="match status" value="1"/>
</dbReference>
<dbReference type="STRING" id="67767.A0A0J7KDT3"/>
<dbReference type="Pfam" id="PF17921">
    <property type="entry name" value="Integrase_H2C2"/>
    <property type="match status" value="1"/>
</dbReference>
<dbReference type="InterPro" id="IPR050951">
    <property type="entry name" value="Retrovirus_Pol_polyprotein"/>
</dbReference>
<dbReference type="GO" id="GO:0008233">
    <property type="term" value="F:peptidase activity"/>
    <property type="evidence" value="ECO:0007669"/>
    <property type="project" value="UniProtKB-KW"/>
</dbReference>
<keyword evidence="14" id="KW-1185">Reference proteome</keyword>
<dbReference type="GO" id="GO:0015074">
    <property type="term" value="P:DNA integration"/>
    <property type="evidence" value="ECO:0007669"/>
    <property type="project" value="InterPro"/>
</dbReference>
<evidence type="ECO:0000256" key="3">
    <source>
        <dbReference type="ARBA" id="ARBA00022679"/>
    </source>
</evidence>
<evidence type="ECO:0000256" key="4">
    <source>
        <dbReference type="ARBA" id="ARBA00022695"/>
    </source>
</evidence>
<dbReference type="EMBL" id="LBMM01009142">
    <property type="protein sequence ID" value="KMQ88359.1"/>
    <property type="molecule type" value="Genomic_DNA"/>
</dbReference>
<dbReference type="Gene3D" id="3.30.420.10">
    <property type="entry name" value="Ribonuclease H-like superfamily/Ribonuclease H"/>
    <property type="match status" value="1"/>
</dbReference>
<dbReference type="GO" id="GO:0003676">
    <property type="term" value="F:nucleic acid binding"/>
    <property type="evidence" value="ECO:0007669"/>
    <property type="project" value="InterPro"/>
</dbReference>
<dbReference type="CDD" id="cd01647">
    <property type="entry name" value="RT_LTR"/>
    <property type="match status" value="1"/>
</dbReference>
<dbReference type="SUPFAM" id="SSF53098">
    <property type="entry name" value="Ribonuclease H-like"/>
    <property type="match status" value="1"/>
</dbReference>
<feature type="domain" description="Integrase catalytic" evidence="12">
    <location>
        <begin position="656"/>
        <end position="825"/>
    </location>
</feature>
<dbReference type="AlphaFoldDB" id="A0A0J7KDT3"/>
<evidence type="ECO:0000259" key="12">
    <source>
        <dbReference type="PROSITE" id="PS50994"/>
    </source>
</evidence>
<keyword evidence="7" id="KW-0378">Hydrolase</keyword>
<dbReference type="Gene3D" id="1.10.340.70">
    <property type="match status" value="1"/>
</dbReference>
<evidence type="ECO:0000256" key="1">
    <source>
        <dbReference type="ARBA" id="ARBA00012493"/>
    </source>
</evidence>
<dbReference type="Proteomes" id="UP000036403">
    <property type="component" value="Unassembled WGS sequence"/>
</dbReference>
<dbReference type="Gene3D" id="3.10.10.10">
    <property type="entry name" value="HIV Type 1 Reverse Transcriptase, subunit A, domain 1"/>
    <property type="match status" value="1"/>
</dbReference>
<dbReference type="CDD" id="cd09274">
    <property type="entry name" value="RNase_HI_RT_Ty3"/>
    <property type="match status" value="1"/>
</dbReference>
<dbReference type="InterPro" id="IPR012337">
    <property type="entry name" value="RNaseH-like_sf"/>
</dbReference>
<dbReference type="FunFam" id="3.10.10.10:FF:000007">
    <property type="entry name" value="Retrovirus-related Pol polyprotein from transposon 17.6-like Protein"/>
    <property type="match status" value="1"/>
</dbReference>
<dbReference type="Gene3D" id="3.30.70.270">
    <property type="match status" value="2"/>
</dbReference>
<evidence type="ECO:0000256" key="7">
    <source>
        <dbReference type="ARBA" id="ARBA00022801"/>
    </source>
</evidence>
<dbReference type="GO" id="GO:0004519">
    <property type="term" value="F:endonuclease activity"/>
    <property type="evidence" value="ECO:0007669"/>
    <property type="project" value="UniProtKB-KW"/>
</dbReference>
<evidence type="ECO:0000256" key="8">
    <source>
        <dbReference type="ARBA" id="ARBA00022918"/>
    </source>
</evidence>
<feature type="compositionally biased region" description="Low complexity" evidence="10">
    <location>
        <begin position="942"/>
        <end position="956"/>
    </location>
</feature>
<evidence type="ECO:0000256" key="10">
    <source>
        <dbReference type="SAM" id="MobiDB-lite"/>
    </source>
</evidence>